<feature type="binding site" evidence="9">
    <location>
        <position position="87"/>
    </location>
    <ligand>
        <name>L-citrulline</name>
        <dbReference type="ChEBI" id="CHEBI:57743"/>
    </ligand>
</feature>
<keyword evidence="4 9" id="KW-0055">Arginine biosynthesis</keyword>
<comment type="catalytic activity">
    <reaction evidence="9">
        <text>L-citrulline + L-aspartate + ATP = 2-(N(omega)-L-arginino)succinate + AMP + diphosphate + H(+)</text>
        <dbReference type="Rhea" id="RHEA:10932"/>
        <dbReference type="ChEBI" id="CHEBI:15378"/>
        <dbReference type="ChEBI" id="CHEBI:29991"/>
        <dbReference type="ChEBI" id="CHEBI:30616"/>
        <dbReference type="ChEBI" id="CHEBI:33019"/>
        <dbReference type="ChEBI" id="CHEBI:57472"/>
        <dbReference type="ChEBI" id="CHEBI:57743"/>
        <dbReference type="ChEBI" id="CHEBI:456215"/>
        <dbReference type="EC" id="6.3.4.5"/>
    </reaction>
</comment>
<dbReference type="EMBL" id="UAWC01000013">
    <property type="protein sequence ID" value="SQB34574.1"/>
    <property type="molecule type" value="Genomic_DNA"/>
</dbReference>
<keyword evidence="6 9" id="KW-0028">Amino-acid biosynthesis</keyword>
<feature type="binding site" evidence="9">
    <location>
        <position position="273"/>
    </location>
    <ligand>
        <name>L-citrulline</name>
        <dbReference type="ChEBI" id="CHEBI:57743"/>
    </ligand>
</feature>
<evidence type="ECO:0000259" key="10">
    <source>
        <dbReference type="Pfam" id="PF00764"/>
    </source>
</evidence>
<evidence type="ECO:0000256" key="7">
    <source>
        <dbReference type="ARBA" id="ARBA00022741"/>
    </source>
</evidence>
<evidence type="ECO:0000256" key="3">
    <source>
        <dbReference type="ARBA" id="ARBA00012286"/>
    </source>
</evidence>
<dbReference type="PANTHER" id="PTHR11587:SF2">
    <property type="entry name" value="ARGININOSUCCINATE SYNTHASE"/>
    <property type="match status" value="1"/>
</dbReference>
<protein>
    <recommendedName>
        <fullName evidence="3 9">Argininosuccinate synthase</fullName>
        <ecNumber evidence="3 9">6.3.4.5</ecNumber>
    </recommendedName>
    <alternativeName>
        <fullName evidence="9">Citrulline--aspartate ligase</fullName>
    </alternativeName>
</protein>
<sequence length="397" mass="44349">MTKEKVVLAYSGGLDTSIIIPWLKENYDLDVIAVCIDVGQDDDMEEVKKKAIKTGAVKVYVEDAKEEFVGDYVFKALKANALYEEKYMLGTSLARPLMAKKLVEIAHKEQAKYICHGCTGKGNDQVRFEVGIASFDPSIKIIAPWRIWDIKSREDAIDYAKEKGVDVPVTKKKIYSVDKNIWHTSHEGGELEDPKNAHNTEMYSMVTPPEKAKDEPTYVEIYFNRGVPEKVNGKELSPVELLETLNKVAGENGVGVVDIVENRLVGMKSRGVYETPGGTILYEAHKALETLTLDKLTLHCKQQLAQKYGEIAYDGLWFTTLREALDAFVDKTQENVTGTVKLKLYKGNVMNAGIDTENALYDEGISSFGASELYSHKDAEGFIKLFSLPSKIKALKK</sequence>
<organism evidence="12 13">
    <name type="scientific">Clostridium cochlearium</name>
    <dbReference type="NCBI Taxonomy" id="1494"/>
    <lineage>
        <taxon>Bacteria</taxon>
        <taxon>Bacillati</taxon>
        <taxon>Bacillota</taxon>
        <taxon>Clostridia</taxon>
        <taxon>Eubacteriales</taxon>
        <taxon>Clostridiaceae</taxon>
        <taxon>Clostridium</taxon>
    </lineage>
</organism>
<dbReference type="InterPro" id="IPR048267">
    <property type="entry name" value="Arginosuc_syn_N"/>
</dbReference>
<proteinExistence type="inferred from homology"/>
<dbReference type="InterPro" id="IPR048268">
    <property type="entry name" value="Arginosuc_syn_C"/>
</dbReference>
<dbReference type="GO" id="GO:0005737">
    <property type="term" value="C:cytoplasm"/>
    <property type="evidence" value="ECO:0007669"/>
    <property type="project" value="UniProtKB-SubCell"/>
</dbReference>
<feature type="binding site" evidence="9">
    <location>
        <position position="92"/>
    </location>
    <ligand>
        <name>L-citrulline</name>
        <dbReference type="ChEBI" id="CHEBI:57743"/>
    </ligand>
</feature>
<comment type="subcellular location">
    <subcellularLocation>
        <location evidence="9">Cytoplasm</location>
    </subcellularLocation>
</comment>
<accession>A0A2X2W225</accession>
<evidence type="ECO:0000313" key="12">
    <source>
        <dbReference type="EMBL" id="SQB34574.1"/>
    </source>
</evidence>
<keyword evidence="5 9" id="KW-0436">Ligase</keyword>
<dbReference type="InterPro" id="IPR024074">
    <property type="entry name" value="AS_cat/multimer_dom_body"/>
</dbReference>
<dbReference type="PROSITE" id="PS00565">
    <property type="entry name" value="ARGININOSUCCIN_SYN_2"/>
    <property type="match status" value="1"/>
</dbReference>
<dbReference type="PANTHER" id="PTHR11587">
    <property type="entry name" value="ARGININOSUCCINATE SYNTHASE"/>
    <property type="match status" value="1"/>
</dbReference>
<evidence type="ECO:0000256" key="5">
    <source>
        <dbReference type="ARBA" id="ARBA00022598"/>
    </source>
</evidence>
<feature type="binding site" evidence="9">
    <location>
        <position position="185"/>
    </location>
    <ligand>
        <name>L-citrulline</name>
        <dbReference type="ChEBI" id="CHEBI:57743"/>
    </ligand>
</feature>
<feature type="binding site" evidence="9">
    <location>
        <position position="123"/>
    </location>
    <ligand>
        <name>L-citrulline</name>
        <dbReference type="ChEBI" id="CHEBI:57743"/>
    </ligand>
</feature>
<name>A0A2X2W225_CLOCO</name>
<dbReference type="InterPro" id="IPR001518">
    <property type="entry name" value="Arginosuc_synth"/>
</dbReference>
<comment type="similarity">
    <text evidence="9">Belongs to the argininosuccinate synthase family. Type 1 subfamily.</text>
</comment>
<dbReference type="SUPFAM" id="SSF52402">
    <property type="entry name" value="Adenine nucleotide alpha hydrolases-like"/>
    <property type="match status" value="1"/>
</dbReference>
<dbReference type="FunFam" id="3.40.50.620:FF:000019">
    <property type="entry name" value="Argininosuccinate synthase"/>
    <property type="match status" value="1"/>
</dbReference>
<dbReference type="Gene3D" id="3.40.50.620">
    <property type="entry name" value="HUPs"/>
    <property type="match status" value="1"/>
</dbReference>
<feature type="binding site" evidence="9">
    <location>
        <position position="127"/>
    </location>
    <ligand>
        <name>L-citrulline</name>
        <dbReference type="ChEBI" id="CHEBI:57743"/>
    </ligand>
</feature>
<feature type="domain" description="Arginosuccinate synthase C-terminal" evidence="11">
    <location>
        <begin position="175"/>
        <end position="392"/>
    </location>
</feature>
<dbReference type="RefSeq" id="WP_111921497.1">
    <property type="nucleotide sequence ID" value="NZ_JAHLNT010000021.1"/>
</dbReference>
<dbReference type="Pfam" id="PF00764">
    <property type="entry name" value="Arginosuc_synth"/>
    <property type="match status" value="1"/>
</dbReference>
<feature type="domain" description="Arginosuccinate synthase-like N-terminal" evidence="10">
    <location>
        <begin position="5"/>
        <end position="165"/>
    </location>
</feature>
<evidence type="ECO:0000256" key="8">
    <source>
        <dbReference type="ARBA" id="ARBA00022840"/>
    </source>
</evidence>
<dbReference type="HAMAP" id="MF_00005">
    <property type="entry name" value="Arg_succ_synth_type1"/>
    <property type="match status" value="1"/>
</dbReference>
<comment type="pathway">
    <text evidence="1 9">Amino-acid biosynthesis; L-arginine biosynthesis; L-arginine from L-ornithine and carbamoyl phosphate: step 2/3.</text>
</comment>
<dbReference type="Gene3D" id="3.90.1260.10">
    <property type="entry name" value="Argininosuccinate synthetase, chain A, domain 2"/>
    <property type="match status" value="1"/>
</dbReference>
<evidence type="ECO:0000256" key="1">
    <source>
        <dbReference type="ARBA" id="ARBA00004967"/>
    </source>
</evidence>
<feature type="binding site" evidence="9">
    <location>
        <begin position="9"/>
        <end position="17"/>
    </location>
    <ligand>
        <name>ATP</name>
        <dbReference type="ChEBI" id="CHEBI:30616"/>
    </ligand>
</feature>
<feature type="binding site" evidence="9">
    <location>
        <position position="117"/>
    </location>
    <ligand>
        <name>ATP</name>
        <dbReference type="ChEBI" id="CHEBI:30616"/>
    </ligand>
</feature>
<comment type="caution">
    <text evidence="9">Lacks conserved residue(s) required for the propagation of feature annotation.</text>
</comment>
<dbReference type="Pfam" id="PF20979">
    <property type="entry name" value="Arginosuc_syn_C"/>
    <property type="match status" value="1"/>
</dbReference>
<reference evidence="12 13" key="1">
    <citation type="submission" date="2018-06" db="EMBL/GenBank/DDBJ databases">
        <authorList>
            <consortium name="Pathogen Informatics"/>
            <person name="Doyle S."/>
        </authorList>
    </citation>
    <scope>NUCLEOTIDE SEQUENCE [LARGE SCALE GENOMIC DNA]</scope>
    <source>
        <strain evidence="12 13">NCTC13028</strain>
    </source>
</reference>
<dbReference type="InterPro" id="IPR018223">
    <property type="entry name" value="Arginosuc_synth_CS"/>
</dbReference>
<dbReference type="UniPathway" id="UPA00068">
    <property type="reaction ID" value="UER00113"/>
</dbReference>
<dbReference type="NCBIfam" id="TIGR00032">
    <property type="entry name" value="argG"/>
    <property type="match status" value="1"/>
</dbReference>
<evidence type="ECO:0000259" key="11">
    <source>
        <dbReference type="Pfam" id="PF20979"/>
    </source>
</evidence>
<dbReference type="Gene3D" id="1.20.5.470">
    <property type="entry name" value="Single helix bin"/>
    <property type="match status" value="1"/>
</dbReference>
<feature type="binding site" evidence="9">
    <location>
        <position position="119"/>
    </location>
    <ligand>
        <name>L-aspartate</name>
        <dbReference type="ChEBI" id="CHEBI:29991"/>
    </ligand>
</feature>
<dbReference type="InterPro" id="IPR014729">
    <property type="entry name" value="Rossmann-like_a/b/a_fold"/>
</dbReference>
<gene>
    <name evidence="9 12" type="primary">argG</name>
    <name evidence="12" type="ORF">NCTC13028_01489</name>
</gene>
<feature type="binding site" evidence="9">
    <location>
        <position position="176"/>
    </location>
    <ligand>
        <name>L-citrulline</name>
        <dbReference type="ChEBI" id="CHEBI:57743"/>
    </ligand>
</feature>
<evidence type="ECO:0000313" key="13">
    <source>
        <dbReference type="Proteomes" id="UP000250223"/>
    </source>
</evidence>
<dbReference type="NCBIfam" id="NF001770">
    <property type="entry name" value="PRK00509.1"/>
    <property type="match status" value="1"/>
</dbReference>
<keyword evidence="7 9" id="KW-0547">Nucleotide-binding</keyword>
<dbReference type="GO" id="GO:0000053">
    <property type="term" value="P:argininosuccinate metabolic process"/>
    <property type="evidence" value="ECO:0007669"/>
    <property type="project" value="TreeGrafter"/>
</dbReference>
<dbReference type="SUPFAM" id="SSF69864">
    <property type="entry name" value="Argininosuccinate synthetase, C-terminal domain"/>
    <property type="match status" value="1"/>
</dbReference>
<dbReference type="AlphaFoldDB" id="A0A2X2W225"/>
<evidence type="ECO:0000256" key="2">
    <source>
        <dbReference type="ARBA" id="ARBA00011881"/>
    </source>
</evidence>
<dbReference type="CDD" id="cd01999">
    <property type="entry name" value="ASS"/>
    <property type="match status" value="1"/>
</dbReference>
<comment type="subunit">
    <text evidence="2 9">Homotetramer.</text>
</comment>
<dbReference type="Proteomes" id="UP000250223">
    <property type="component" value="Unassembled WGS sequence"/>
</dbReference>
<dbReference type="GO" id="GO:0005524">
    <property type="term" value="F:ATP binding"/>
    <property type="evidence" value="ECO:0007669"/>
    <property type="project" value="UniProtKB-UniRule"/>
</dbReference>
<dbReference type="InterPro" id="IPR023434">
    <property type="entry name" value="Arginosuc_synth_type_1_subfam"/>
</dbReference>
<feature type="binding site" evidence="9">
    <location>
        <position position="261"/>
    </location>
    <ligand>
        <name>L-citrulline</name>
        <dbReference type="ChEBI" id="CHEBI:57743"/>
    </ligand>
</feature>
<dbReference type="FunFam" id="3.90.1260.10:FF:000007">
    <property type="entry name" value="Argininosuccinate synthase"/>
    <property type="match status" value="1"/>
</dbReference>
<dbReference type="PROSITE" id="PS00564">
    <property type="entry name" value="ARGININOSUCCIN_SYN_1"/>
    <property type="match status" value="1"/>
</dbReference>
<feature type="binding site" evidence="9">
    <location>
        <position position="124"/>
    </location>
    <ligand>
        <name>L-aspartate</name>
        <dbReference type="ChEBI" id="CHEBI:29991"/>
    </ligand>
</feature>
<evidence type="ECO:0000256" key="9">
    <source>
        <dbReference type="HAMAP-Rule" id="MF_00005"/>
    </source>
</evidence>
<keyword evidence="8 9" id="KW-0067">ATP-binding</keyword>
<evidence type="ECO:0000256" key="6">
    <source>
        <dbReference type="ARBA" id="ARBA00022605"/>
    </source>
</evidence>
<evidence type="ECO:0000256" key="4">
    <source>
        <dbReference type="ARBA" id="ARBA00022571"/>
    </source>
</evidence>
<keyword evidence="9" id="KW-0963">Cytoplasm</keyword>
<feature type="binding site" evidence="9">
    <location>
        <position position="123"/>
    </location>
    <ligand>
        <name>L-aspartate</name>
        <dbReference type="ChEBI" id="CHEBI:29991"/>
    </ligand>
</feature>
<dbReference type="GO" id="GO:0006526">
    <property type="term" value="P:L-arginine biosynthetic process"/>
    <property type="evidence" value="ECO:0007669"/>
    <property type="project" value="UniProtKB-UniRule"/>
</dbReference>
<dbReference type="GO" id="GO:0000050">
    <property type="term" value="P:urea cycle"/>
    <property type="evidence" value="ECO:0007669"/>
    <property type="project" value="TreeGrafter"/>
</dbReference>
<dbReference type="EC" id="6.3.4.5" evidence="3 9"/>
<dbReference type="GO" id="GO:0004055">
    <property type="term" value="F:argininosuccinate synthase activity"/>
    <property type="evidence" value="ECO:0007669"/>
    <property type="project" value="UniProtKB-UniRule"/>
</dbReference>